<dbReference type="UniPathway" id="UPA00588">
    <property type="reaction ID" value="UER00646"/>
</dbReference>
<dbReference type="EMBL" id="CP002446">
    <property type="protein sequence ID" value="ADV27293.1"/>
    <property type="molecule type" value="Genomic_DNA"/>
</dbReference>
<sequence>MTATAAGAAAQPAWASLLRDVPDFPSPGIMFRDICPLLADGEGFAAMLEDLAAPWRGIGIDVVAGAEARGFILGAALAPLLGAGFVPLRKPGKLPGPVVEESYSLEYGSDRLQIQAGAVAPGTRVLLVDDVLATGGTLAAAARLLVRQQARLVGGVVLLELEALGGRALWKADAPLVALLRR</sequence>
<keyword evidence="8 11" id="KW-0328">Glycosyltransferase</keyword>
<dbReference type="PANTHER" id="PTHR11776">
    <property type="entry name" value="ADENINE PHOSPHORIBOSYLTRANSFERASE"/>
    <property type="match status" value="1"/>
</dbReference>
<dbReference type="GO" id="GO:0006166">
    <property type="term" value="P:purine ribonucleoside salvage"/>
    <property type="evidence" value="ECO:0007669"/>
    <property type="project" value="UniProtKB-KW"/>
</dbReference>
<dbReference type="KEGG" id="psu:Psesu_1446"/>
<evidence type="ECO:0000256" key="8">
    <source>
        <dbReference type="ARBA" id="ARBA00022676"/>
    </source>
</evidence>
<evidence type="ECO:0000256" key="5">
    <source>
        <dbReference type="ARBA" id="ARBA00011738"/>
    </source>
</evidence>
<dbReference type="AlphaFoldDB" id="E6WT64"/>
<dbReference type="NCBIfam" id="NF002634">
    <property type="entry name" value="PRK02304.1-3"/>
    <property type="match status" value="1"/>
</dbReference>
<keyword evidence="14" id="KW-1185">Reference proteome</keyword>
<dbReference type="HAMAP" id="MF_00004">
    <property type="entry name" value="Aden_phosphoribosyltr"/>
    <property type="match status" value="1"/>
</dbReference>
<dbReference type="InterPro" id="IPR000836">
    <property type="entry name" value="PRTase_dom"/>
</dbReference>
<dbReference type="GO" id="GO:0006168">
    <property type="term" value="P:adenine salvage"/>
    <property type="evidence" value="ECO:0007669"/>
    <property type="project" value="InterPro"/>
</dbReference>
<name>E6WT64_PSEUU</name>
<evidence type="ECO:0000313" key="13">
    <source>
        <dbReference type="EMBL" id="ADV27293.1"/>
    </source>
</evidence>
<dbReference type="Pfam" id="PF00156">
    <property type="entry name" value="Pribosyltran"/>
    <property type="match status" value="1"/>
</dbReference>
<dbReference type="EC" id="2.4.2.7" evidence="6 11"/>
<evidence type="ECO:0000256" key="3">
    <source>
        <dbReference type="ARBA" id="ARBA00004659"/>
    </source>
</evidence>
<proteinExistence type="inferred from homology"/>
<keyword evidence="10 11" id="KW-0660">Purine salvage</keyword>
<comment type="pathway">
    <text evidence="3 11">Purine metabolism; AMP biosynthesis via salvage pathway; AMP from adenine: step 1/1.</text>
</comment>
<dbReference type="NCBIfam" id="NF002636">
    <property type="entry name" value="PRK02304.1-5"/>
    <property type="match status" value="1"/>
</dbReference>
<feature type="domain" description="Phosphoribosyltransferase" evidence="12">
    <location>
        <begin position="58"/>
        <end position="159"/>
    </location>
</feature>
<evidence type="ECO:0000256" key="2">
    <source>
        <dbReference type="ARBA" id="ARBA00004496"/>
    </source>
</evidence>
<dbReference type="RefSeq" id="WP_013535121.1">
    <property type="nucleotide sequence ID" value="NC_014924.1"/>
</dbReference>
<evidence type="ECO:0000256" key="1">
    <source>
        <dbReference type="ARBA" id="ARBA00000868"/>
    </source>
</evidence>
<comment type="subunit">
    <text evidence="5 11">Homodimer.</text>
</comment>
<evidence type="ECO:0000256" key="11">
    <source>
        <dbReference type="HAMAP-Rule" id="MF_00004"/>
    </source>
</evidence>
<dbReference type="OrthoDB" id="9803963at2"/>
<keyword evidence="9 11" id="KW-0808">Transferase</keyword>
<evidence type="ECO:0000256" key="9">
    <source>
        <dbReference type="ARBA" id="ARBA00022679"/>
    </source>
</evidence>
<keyword evidence="7 11" id="KW-0963">Cytoplasm</keyword>
<dbReference type="Proteomes" id="UP000008632">
    <property type="component" value="Chromosome"/>
</dbReference>
<evidence type="ECO:0000259" key="12">
    <source>
        <dbReference type="Pfam" id="PF00156"/>
    </source>
</evidence>
<dbReference type="Gene3D" id="3.40.50.2020">
    <property type="match status" value="1"/>
</dbReference>
<dbReference type="GO" id="GO:0044209">
    <property type="term" value="P:AMP salvage"/>
    <property type="evidence" value="ECO:0007669"/>
    <property type="project" value="UniProtKB-UniRule"/>
</dbReference>
<comment type="similarity">
    <text evidence="4 11">Belongs to the purine/pyrimidine phosphoribosyltransferase family.</text>
</comment>
<dbReference type="InterPro" id="IPR050120">
    <property type="entry name" value="Adenine_PRTase"/>
</dbReference>
<accession>E6WT64</accession>
<evidence type="ECO:0000256" key="7">
    <source>
        <dbReference type="ARBA" id="ARBA00022490"/>
    </source>
</evidence>
<reference evidence="13 14" key="1">
    <citation type="submission" date="2011-01" db="EMBL/GenBank/DDBJ databases">
        <title>Complete sequence of Pseudoxanthomonas suwonensis 11-1.</title>
        <authorList>
            <consortium name="US DOE Joint Genome Institute"/>
            <person name="Lucas S."/>
            <person name="Copeland A."/>
            <person name="Lapidus A."/>
            <person name="Cheng J.-F."/>
            <person name="Goodwin L."/>
            <person name="Pitluck S."/>
            <person name="Teshima H."/>
            <person name="Detter J.C."/>
            <person name="Han C."/>
            <person name="Tapia R."/>
            <person name="Land M."/>
            <person name="Hauser L."/>
            <person name="Kyrpides N."/>
            <person name="Ivanova N."/>
            <person name="Ovchinnikova G."/>
            <person name="Siebers A.K."/>
            <person name="Allgaier M."/>
            <person name="Thelen M.P."/>
            <person name="Hugenholtz P."/>
            <person name="Gladden J."/>
            <person name="Woyke T."/>
        </authorList>
    </citation>
    <scope>NUCLEOTIDE SEQUENCE [LARGE SCALE GENOMIC DNA]</scope>
    <source>
        <strain evidence="14">11-1</strain>
    </source>
</reference>
<evidence type="ECO:0000256" key="6">
    <source>
        <dbReference type="ARBA" id="ARBA00011893"/>
    </source>
</evidence>
<comment type="subcellular location">
    <subcellularLocation>
        <location evidence="2 11">Cytoplasm</location>
    </subcellularLocation>
</comment>
<dbReference type="PANTHER" id="PTHR11776:SF7">
    <property type="entry name" value="PHOSPHORIBOSYLTRANSFERASE DOMAIN-CONTAINING PROTEIN"/>
    <property type="match status" value="1"/>
</dbReference>
<comment type="function">
    <text evidence="11">Catalyzes a salvage reaction resulting in the formation of AMP, that is energically less costly than de novo synthesis.</text>
</comment>
<evidence type="ECO:0000256" key="4">
    <source>
        <dbReference type="ARBA" id="ARBA00008391"/>
    </source>
</evidence>
<evidence type="ECO:0000313" key="14">
    <source>
        <dbReference type="Proteomes" id="UP000008632"/>
    </source>
</evidence>
<dbReference type="GO" id="GO:0005737">
    <property type="term" value="C:cytoplasm"/>
    <property type="evidence" value="ECO:0007669"/>
    <property type="project" value="UniProtKB-SubCell"/>
</dbReference>
<gene>
    <name evidence="11" type="primary">apt</name>
    <name evidence="13" type="ordered locus">Psesu_1446</name>
</gene>
<dbReference type="InterPro" id="IPR005764">
    <property type="entry name" value="Ade_phspho_trans"/>
</dbReference>
<dbReference type="eggNOG" id="COG0503">
    <property type="taxonomic scope" value="Bacteria"/>
</dbReference>
<dbReference type="InterPro" id="IPR029057">
    <property type="entry name" value="PRTase-like"/>
</dbReference>
<dbReference type="FunFam" id="3.40.50.2020:FF:000021">
    <property type="entry name" value="Adenine phosphoribosyltransferase"/>
    <property type="match status" value="1"/>
</dbReference>
<dbReference type="STRING" id="743721.Psesu_1446"/>
<dbReference type="GO" id="GO:0003999">
    <property type="term" value="F:adenine phosphoribosyltransferase activity"/>
    <property type="evidence" value="ECO:0007669"/>
    <property type="project" value="UniProtKB-UniRule"/>
</dbReference>
<dbReference type="SUPFAM" id="SSF53271">
    <property type="entry name" value="PRTase-like"/>
    <property type="match status" value="1"/>
</dbReference>
<comment type="catalytic activity">
    <reaction evidence="1 11">
        <text>AMP + diphosphate = 5-phospho-alpha-D-ribose 1-diphosphate + adenine</text>
        <dbReference type="Rhea" id="RHEA:16609"/>
        <dbReference type="ChEBI" id="CHEBI:16708"/>
        <dbReference type="ChEBI" id="CHEBI:33019"/>
        <dbReference type="ChEBI" id="CHEBI:58017"/>
        <dbReference type="ChEBI" id="CHEBI:456215"/>
        <dbReference type="EC" id="2.4.2.7"/>
    </reaction>
</comment>
<organism evidence="13 14">
    <name type="scientific">Pseudoxanthomonas suwonensis (strain 11-1)</name>
    <dbReference type="NCBI Taxonomy" id="743721"/>
    <lineage>
        <taxon>Bacteria</taxon>
        <taxon>Pseudomonadati</taxon>
        <taxon>Pseudomonadota</taxon>
        <taxon>Gammaproteobacteria</taxon>
        <taxon>Lysobacterales</taxon>
        <taxon>Lysobacteraceae</taxon>
        <taxon>Pseudoxanthomonas</taxon>
    </lineage>
</organism>
<dbReference type="CDD" id="cd06223">
    <property type="entry name" value="PRTases_typeI"/>
    <property type="match status" value="1"/>
</dbReference>
<dbReference type="HOGENOM" id="CLU_063339_3_0_6"/>
<evidence type="ECO:0000256" key="10">
    <source>
        <dbReference type="ARBA" id="ARBA00022726"/>
    </source>
</evidence>
<protein>
    <recommendedName>
        <fullName evidence="6 11">Adenine phosphoribosyltransferase</fullName>
        <shortName evidence="11">APRT</shortName>
        <ecNumber evidence="6 11">2.4.2.7</ecNumber>
    </recommendedName>
</protein>